<keyword evidence="4" id="KW-1185">Reference proteome</keyword>
<dbReference type="Proteomes" id="UP000308713">
    <property type="component" value="Unassembled WGS sequence"/>
</dbReference>
<evidence type="ECO:0000259" key="2">
    <source>
        <dbReference type="Pfam" id="PF13505"/>
    </source>
</evidence>
<dbReference type="EMBL" id="VDCS01000013">
    <property type="protein sequence ID" value="TNJ42517.1"/>
    <property type="molecule type" value="Genomic_DNA"/>
</dbReference>
<dbReference type="AlphaFoldDB" id="A0A5C4SHL9"/>
<evidence type="ECO:0000313" key="3">
    <source>
        <dbReference type="EMBL" id="TNJ42517.1"/>
    </source>
</evidence>
<dbReference type="RefSeq" id="WP_139698300.1">
    <property type="nucleotide sequence ID" value="NZ_CP074074.1"/>
</dbReference>
<proteinExistence type="predicted"/>
<dbReference type="Gene3D" id="2.40.160.20">
    <property type="match status" value="1"/>
</dbReference>
<sequence>MIKYFTQERTFKSLFLLMAGLLFSVTYSYAQTVEITPSYGYQFGSKLNYGFNNFIKIKDSDQWGVTLGFETFDNTMAEVSYTHHSTSVTVRDSYFDIPDETRLADLAADWVMIGGTRYFPKENIRPFAGAAVGLVFLSPKNENREITDRTYSNETRFSFSFKAGVNIMFSDHVGINLQGNLLFPVNWGGFYVGGGPGGINGGVSVASTTVIGGFSGGLVFRI</sequence>
<evidence type="ECO:0000256" key="1">
    <source>
        <dbReference type="ARBA" id="ARBA00022729"/>
    </source>
</evidence>
<comment type="caution">
    <text evidence="3">The sequence shown here is derived from an EMBL/GenBank/DDBJ whole genome shotgun (WGS) entry which is preliminary data.</text>
</comment>
<keyword evidence="1" id="KW-0732">Signal</keyword>
<reference evidence="3 4" key="1">
    <citation type="submission" date="2019-05" db="EMBL/GenBank/DDBJ databases">
        <title>Tamlana fucoidanivorans sp. nov., isolated from the surface of algae collected from Fujian province in China.</title>
        <authorList>
            <person name="Li J."/>
        </authorList>
    </citation>
    <scope>NUCLEOTIDE SEQUENCE [LARGE SCALE GENOMIC DNA]</scope>
    <source>
        <strain evidence="3 4">CW2-9</strain>
    </source>
</reference>
<dbReference type="Pfam" id="PF13505">
    <property type="entry name" value="OMP_b-brl"/>
    <property type="match status" value="1"/>
</dbReference>
<accession>A0A5C4SHL9</accession>
<evidence type="ECO:0000313" key="4">
    <source>
        <dbReference type="Proteomes" id="UP000308713"/>
    </source>
</evidence>
<dbReference type="SUPFAM" id="SSF56925">
    <property type="entry name" value="OMPA-like"/>
    <property type="match status" value="1"/>
</dbReference>
<gene>
    <name evidence="3" type="ORF">FGF67_13550</name>
</gene>
<organism evidence="3 4">
    <name type="scientific">Allotamlana fucoidanivorans</name>
    <dbReference type="NCBI Taxonomy" id="2583814"/>
    <lineage>
        <taxon>Bacteria</taxon>
        <taxon>Pseudomonadati</taxon>
        <taxon>Bacteroidota</taxon>
        <taxon>Flavobacteriia</taxon>
        <taxon>Flavobacteriales</taxon>
        <taxon>Flavobacteriaceae</taxon>
        <taxon>Allotamlana</taxon>
    </lineage>
</organism>
<dbReference type="InterPro" id="IPR011250">
    <property type="entry name" value="OMP/PagP_B-barrel"/>
</dbReference>
<dbReference type="InterPro" id="IPR027385">
    <property type="entry name" value="Beta-barrel_OMP"/>
</dbReference>
<protein>
    <submittedName>
        <fullName evidence="3">Porin family protein</fullName>
    </submittedName>
</protein>
<dbReference type="OrthoDB" id="838103at2"/>
<name>A0A5C4SHL9_9FLAO</name>
<feature type="domain" description="Outer membrane protein beta-barrel" evidence="2">
    <location>
        <begin position="28"/>
        <end position="177"/>
    </location>
</feature>